<feature type="region of interest" description="Disordered" evidence="1">
    <location>
        <begin position="514"/>
        <end position="552"/>
    </location>
</feature>
<feature type="compositionally biased region" description="Polar residues" evidence="1">
    <location>
        <begin position="837"/>
        <end position="864"/>
    </location>
</feature>
<feature type="region of interest" description="Disordered" evidence="1">
    <location>
        <begin position="665"/>
        <end position="684"/>
    </location>
</feature>
<accession>A0AAJ0H458</accession>
<evidence type="ECO:0000313" key="3">
    <source>
        <dbReference type="Proteomes" id="UP001273166"/>
    </source>
</evidence>
<feature type="compositionally biased region" description="Basic and acidic residues" evidence="1">
    <location>
        <begin position="820"/>
        <end position="835"/>
    </location>
</feature>
<evidence type="ECO:0000313" key="2">
    <source>
        <dbReference type="EMBL" id="KAK3311185.1"/>
    </source>
</evidence>
<proteinExistence type="predicted"/>
<feature type="compositionally biased region" description="Basic and acidic residues" evidence="1">
    <location>
        <begin position="899"/>
        <end position="909"/>
    </location>
</feature>
<reference evidence="2" key="1">
    <citation type="journal article" date="2023" name="Mol. Phylogenet. Evol.">
        <title>Genome-scale phylogeny and comparative genomics of the fungal order Sordariales.</title>
        <authorList>
            <person name="Hensen N."/>
            <person name="Bonometti L."/>
            <person name="Westerberg I."/>
            <person name="Brannstrom I.O."/>
            <person name="Guillou S."/>
            <person name="Cros-Aarteil S."/>
            <person name="Calhoun S."/>
            <person name="Haridas S."/>
            <person name="Kuo A."/>
            <person name="Mondo S."/>
            <person name="Pangilinan J."/>
            <person name="Riley R."/>
            <person name="LaButti K."/>
            <person name="Andreopoulos B."/>
            <person name="Lipzen A."/>
            <person name="Chen C."/>
            <person name="Yan M."/>
            <person name="Daum C."/>
            <person name="Ng V."/>
            <person name="Clum A."/>
            <person name="Steindorff A."/>
            <person name="Ohm R.A."/>
            <person name="Martin F."/>
            <person name="Silar P."/>
            <person name="Natvig D.O."/>
            <person name="Lalanne C."/>
            <person name="Gautier V."/>
            <person name="Ament-Velasquez S.L."/>
            <person name="Kruys A."/>
            <person name="Hutchinson M.I."/>
            <person name="Powell A.J."/>
            <person name="Barry K."/>
            <person name="Miller A.N."/>
            <person name="Grigoriev I.V."/>
            <person name="Debuchy R."/>
            <person name="Gladieux P."/>
            <person name="Hiltunen Thoren M."/>
            <person name="Johannesson H."/>
        </authorList>
    </citation>
    <scope>NUCLEOTIDE SEQUENCE</scope>
    <source>
        <strain evidence="2">CBS 333.67</strain>
    </source>
</reference>
<comment type="caution">
    <text evidence="2">The sequence shown here is derived from an EMBL/GenBank/DDBJ whole genome shotgun (WGS) entry which is preliminary data.</text>
</comment>
<gene>
    <name evidence="2" type="ORF">B0T15DRAFT_489808</name>
</gene>
<feature type="compositionally biased region" description="Polar residues" evidence="1">
    <location>
        <begin position="773"/>
        <end position="784"/>
    </location>
</feature>
<feature type="compositionally biased region" description="Basic and acidic residues" evidence="1">
    <location>
        <begin position="756"/>
        <end position="772"/>
    </location>
</feature>
<name>A0AAJ0H458_9PEZI</name>
<protein>
    <submittedName>
        <fullName evidence="2">Uncharacterized protein</fullName>
    </submittedName>
</protein>
<evidence type="ECO:0000256" key="1">
    <source>
        <dbReference type="SAM" id="MobiDB-lite"/>
    </source>
</evidence>
<dbReference type="GeneID" id="87885459"/>
<dbReference type="AlphaFoldDB" id="A0AAJ0H458"/>
<keyword evidence="3" id="KW-1185">Reference proteome</keyword>
<organism evidence="2 3">
    <name type="scientific">Chaetomium strumarium</name>
    <dbReference type="NCBI Taxonomy" id="1170767"/>
    <lineage>
        <taxon>Eukaryota</taxon>
        <taxon>Fungi</taxon>
        <taxon>Dikarya</taxon>
        <taxon>Ascomycota</taxon>
        <taxon>Pezizomycotina</taxon>
        <taxon>Sordariomycetes</taxon>
        <taxon>Sordariomycetidae</taxon>
        <taxon>Sordariales</taxon>
        <taxon>Chaetomiaceae</taxon>
        <taxon>Chaetomium</taxon>
    </lineage>
</organism>
<dbReference type="Proteomes" id="UP001273166">
    <property type="component" value="Unassembled WGS sequence"/>
</dbReference>
<sequence>MSIRLEFDIEEDWEADLEAFCRLRRLGRFKEAKEHFRSKLEHVSAIPYIRVQYAEMLEACGDYKTLQSLVSGREFSPDPSEEAPDDRNRGKLAANDALLEFLSQRPNPTYVEAAWKVVYHTLKALATETTMGSTEIQLLTLCLRVLHYIERCTHESIVGAVKVYARYLFDWKQLYQELVGESCIWDFRDLLVAAVSVFGWEESSRLFFGTGHLPRALGMIVKDWDHPFYDEASTLGLLDLFTSLVLQDPSDHMRTHNSLFLQHARALAESVQTNDPELMRSRPFIQWLLVRSLLELEATPEHSHAVHSGEPGGLKVDQGRGVNLPIYFPSRHGRKPDWNMVSARPTPTQRSVIEVAIRVADEIGDYRSQATALKLLVLHSQDPRTSMGALAHLQSETQGDRDGYLATCLSRYLVATGPDELADLLKELEGPGVAGHTLRLEQCPNASLKWAWVLMRDLLSAATGGPGASDPADRVSSRFFGAGIQLDGSKLPPYIAEFTRAELGIPVSPSMAPLYPEHPFPPEDNLEDDSVPSEVDAPHVQNGQQQDQKVPDGFLRRVIKPASDQRQPNPWQFNPFREPTWMYGSDWPPPAFYPAAPVQMPPQAPRPFYYSGEQPFYPTPTAQMPSQNSGAFYSGGQPSYFTATAQMPPPPLNPAAFYSAEHPSYSTPAAQMPPPNSGAFYSAEQPDPLLHGISPSVEVSGWPRIRYVDARRYPAPQAIPQHPHNPEEGQAKNQAQERRPSEAHGRQSGRHNKPGNYERHGKDAKEPREQRNPNDSQYKPNQRQGEVFMPQWDFGADGPAGNDTRLGYDYGKTSASLKGKGKEQSIPRPGTEAETKAQWNTSGQPQQPGRSEPQQSALQDSKAPSGSIGIAADGGKQASRKDSGDSPEKEEDGSGQMKETLRTGSEGKENGAQTLL</sequence>
<dbReference type="EMBL" id="JAUDZG010000001">
    <property type="protein sequence ID" value="KAK3311185.1"/>
    <property type="molecule type" value="Genomic_DNA"/>
</dbReference>
<feature type="region of interest" description="Disordered" evidence="1">
    <location>
        <begin position="716"/>
        <end position="916"/>
    </location>
</feature>
<dbReference type="RefSeq" id="XP_062726965.1">
    <property type="nucleotide sequence ID" value="XM_062866630.1"/>
</dbReference>
<reference evidence="2" key="2">
    <citation type="submission" date="2023-06" db="EMBL/GenBank/DDBJ databases">
        <authorList>
            <consortium name="Lawrence Berkeley National Laboratory"/>
            <person name="Mondo S.J."/>
            <person name="Hensen N."/>
            <person name="Bonometti L."/>
            <person name="Westerberg I."/>
            <person name="Brannstrom I.O."/>
            <person name="Guillou S."/>
            <person name="Cros-Aarteil S."/>
            <person name="Calhoun S."/>
            <person name="Haridas S."/>
            <person name="Kuo A."/>
            <person name="Pangilinan J."/>
            <person name="Riley R."/>
            <person name="Labutti K."/>
            <person name="Andreopoulos B."/>
            <person name="Lipzen A."/>
            <person name="Chen C."/>
            <person name="Yanf M."/>
            <person name="Daum C."/>
            <person name="Ng V."/>
            <person name="Clum A."/>
            <person name="Steindorff A."/>
            <person name="Ohm R."/>
            <person name="Martin F."/>
            <person name="Silar P."/>
            <person name="Natvig D."/>
            <person name="Lalanne C."/>
            <person name="Gautier V."/>
            <person name="Ament-Velasquez S.L."/>
            <person name="Kruys A."/>
            <person name="Hutchinson M.I."/>
            <person name="Powell A.J."/>
            <person name="Barry K."/>
            <person name="Miller A.N."/>
            <person name="Grigoriev I.V."/>
            <person name="Debuchy R."/>
            <person name="Gladieux P."/>
            <person name="Thoren M.H."/>
            <person name="Johannesson H."/>
        </authorList>
    </citation>
    <scope>NUCLEOTIDE SEQUENCE</scope>
    <source>
        <strain evidence="2">CBS 333.67</strain>
    </source>
</reference>
<feature type="compositionally biased region" description="Basic and acidic residues" evidence="1">
    <location>
        <begin position="724"/>
        <end position="745"/>
    </location>
</feature>